<proteinExistence type="predicted"/>
<gene>
    <name evidence="4" type="ORF">C4618_05550</name>
</gene>
<keyword evidence="3" id="KW-0812">Transmembrane</keyword>
<name>A0A7Z6RCG4_STRAG</name>
<feature type="transmembrane region" description="Helical" evidence="3">
    <location>
        <begin position="238"/>
        <end position="257"/>
    </location>
</feature>
<dbReference type="CDD" id="cd05827">
    <property type="entry name" value="Sortase_C"/>
    <property type="match status" value="1"/>
</dbReference>
<keyword evidence="3" id="KW-1133">Transmembrane helix</keyword>
<dbReference type="InterPro" id="IPR042002">
    <property type="entry name" value="Sortase_C"/>
</dbReference>
<dbReference type="AlphaFoldDB" id="A0A7Z6RCG4"/>
<organism evidence="4 5">
    <name type="scientific">Streptococcus agalactiae</name>
    <dbReference type="NCBI Taxonomy" id="1311"/>
    <lineage>
        <taxon>Bacteria</taxon>
        <taxon>Bacillati</taxon>
        <taxon>Bacillota</taxon>
        <taxon>Bacilli</taxon>
        <taxon>Lactobacillales</taxon>
        <taxon>Streptococcaceae</taxon>
        <taxon>Streptococcus</taxon>
    </lineage>
</organism>
<feature type="non-terminal residue" evidence="4">
    <location>
        <position position="1"/>
    </location>
</feature>
<evidence type="ECO:0000313" key="5">
    <source>
        <dbReference type="Proteomes" id="UP000256718"/>
    </source>
</evidence>
<sequence>ILLFLVGLLITSYPFISNWYYNIKANNQVTNFDNQTQKLNTKEINRRFELAKAYNRTLDPSRLSDPYTEKEKKGIAEYAHMLEIAEMIGYIDIPSIKQKLPIYAGTTSSVLEKGAGHLEGTSLPIGGKSSHTVITAHRGLPKAKLFTDLDKLKKGKIFYIHNIKEVLAYKVDQISVVKPDNFSKLLVVKGKDYATLLTCTPYSINSHRLLVRGHRIKYVPPVKEKNYLMKELQTHYKLYFLLSILVILILVALLLYLKRKFKERKRKGNQK</sequence>
<dbReference type="NCBIfam" id="NF033745">
    <property type="entry name" value="class_C_sortase"/>
    <property type="match status" value="1"/>
</dbReference>
<evidence type="ECO:0000256" key="3">
    <source>
        <dbReference type="SAM" id="Phobius"/>
    </source>
</evidence>
<protein>
    <submittedName>
        <fullName evidence="4">Class C sortase</fullName>
    </submittedName>
</protein>
<feature type="active site" description="Proton donor/acceptor" evidence="2">
    <location>
        <position position="137"/>
    </location>
</feature>
<keyword evidence="1" id="KW-0378">Hydrolase</keyword>
<dbReference type="EMBL" id="QHGZ01000142">
    <property type="protein sequence ID" value="RDY82151.1"/>
    <property type="molecule type" value="Genomic_DNA"/>
</dbReference>
<dbReference type="GO" id="GO:0016787">
    <property type="term" value="F:hydrolase activity"/>
    <property type="evidence" value="ECO:0007669"/>
    <property type="project" value="UniProtKB-KW"/>
</dbReference>
<dbReference type="NCBIfam" id="TIGR01076">
    <property type="entry name" value="sortase_fam"/>
    <property type="match status" value="1"/>
</dbReference>
<dbReference type="InterPro" id="IPR023365">
    <property type="entry name" value="Sortase_dom-sf"/>
</dbReference>
<dbReference type="SUPFAM" id="SSF63817">
    <property type="entry name" value="Sortase"/>
    <property type="match status" value="1"/>
</dbReference>
<accession>A0A7Z6RCG4</accession>
<dbReference type="Gene3D" id="2.40.260.10">
    <property type="entry name" value="Sortase"/>
    <property type="match status" value="1"/>
</dbReference>
<dbReference type="Proteomes" id="UP000256718">
    <property type="component" value="Unassembled WGS sequence"/>
</dbReference>
<dbReference type="InterPro" id="IPR005754">
    <property type="entry name" value="Sortase"/>
</dbReference>
<feature type="active site" description="Acyl-thioester intermediate" evidence="2">
    <location>
        <position position="199"/>
    </location>
</feature>
<evidence type="ECO:0000256" key="2">
    <source>
        <dbReference type="PIRSR" id="PIRSR605754-1"/>
    </source>
</evidence>
<reference evidence="4 5" key="1">
    <citation type="journal article" date="2018" name="Emerg. Microbes Infect.">
        <title>Phenotypic and molecular analysis of nontypeable Group B streptococci: identification of cps2a and hybrid cps2a/cps5 Group B streptococcal capsule gene clusters.</title>
        <authorList>
            <person name="Alhhazmi A."/>
            <person name="Tyrrell G.J."/>
        </authorList>
    </citation>
    <scope>NUCLEOTIDE SEQUENCE [LARGE SCALE GENOMIC DNA]</scope>
    <source>
        <strain evidence="4 5">PLGBS17</strain>
    </source>
</reference>
<keyword evidence="3" id="KW-0472">Membrane</keyword>
<evidence type="ECO:0000313" key="4">
    <source>
        <dbReference type="EMBL" id="RDY82151.1"/>
    </source>
</evidence>
<dbReference type="Pfam" id="PF04203">
    <property type="entry name" value="Sortase"/>
    <property type="match status" value="1"/>
</dbReference>
<evidence type="ECO:0000256" key="1">
    <source>
        <dbReference type="ARBA" id="ARBA00022801"/>
    </source>
</evidence>
<comment type="caution">
    <text evidence="4">The sequence shown here is derived from an EMBL/GenBank/DDBJ whole genome shotgun (WGS) entry which is preliminary data.</text>
</comment>